<feature type="transmembrane region" description="Helical" evidence="5">
    <location>
        <begin position="365"/>
        <end position="386"/>
    </location>
</feature>
<keyword evidence="2 5" id="KW-0812">Transmembrane</keyword>
<dbReference type="EMBL" id="CP036526">
    <property type="protein sequence ID" value="QDT12151.1"/>
    <property type="molecule type" value="Genomic_DNA"/>
</dbReference>
<dbReference type="Pfam" id="PF04932">
    <property type="entry name" value="Wzy_C"/>
    <property type="match status" value="1"/>
</dbReference>
<accession>A0A517NYF7</accession>
<keyword evidence="3 5" id="KW-1133">Transmembrane helix</keyword>
<dbReference type="Proteomes" id="UP000319817">
    <property type="component" value="Chromosome"/>
</dbReference>
<dbReference type="PANTHER" id="PTHR37422">
    <property type="entry name" value="TEICHURONIC ACID BIOSYNTHESIS PROTEIN TUAE"/>
    <property type="match status" value="1"/>
</dbReference>
<feature type="transmembrane region" description="Helical" evidence="5">
    <location>
        <begin position="239"/>
        <end position="255"/>
    </location>
</feature>
<dbReference type="PANTHER" id="PTHR37422:SF23">
    <property type="entry name" value="TEICHURONIC ACID BIOSYNTHESIS PROTEIN TUAE"/>
    <property type="match status" value="1"/>
</dbReference>
<dbReference type="GO" id="GO:0016020">
    <property type="term" value="C:membrane"/>
    <property type="evidence" value="ECO:0007669"/>
    <property type="project" value="UniProtKB-SubCell"/>
</dbReference>
<evidence type="ECO:0000256" key="1">
    <source>
        <dbReference type="ARBA" id="ARBA00004141"/>
    </source>
</evidence>
<feature type="transmembrane region" description="Helical" evidence="5">
    <location>
        <begin position="188"/>
        <end position="210"/>
    </location>
</feature>
<evidence type="ECO:0000256" key="2">
    <source>
        <dbReference type="ARBA" id="ARBA00022692"/>
    </source>
</evidence>
<dbReference type="OrthoDB" id="9806320at2"/>
<feature type="transmembrane region" description="Helical" evidence="5">
    <location>
        <begin position="85"/>
        <end position="102"/>
    </location>
</feature>
<proteinExistence type="predicted"/>
<feature type="transmembrane region" description="Helical" evidence="5">
    <location>
        <begin position="262"/>
        <end position="278"/>
    </location>
</feature>
<feature type="transmembrane region" description="Helical" evidence="5">
    <location>
        <begin position="144"/>
        <end position="168"/>
    </location>
</feature>
<dbReference type="RefSeq" id="WP_145419874.1">
    <property type="nucleotide sequence ID" value="NZ_CP036526.1"/>
</dbReference>
<evidence type="ECO:0000313" key="8">
    <source>
        <dbReference type="Proteomes" id="UP000319817"/>
    </source>
</evidence>
<keyword evidence="8" id="KW-1185">Reference proteome</keyword>
<keyword evidence="7" id="KW-0436">Ligase</keyword>
<sequence length="473" mass="52484">MEFLIVLFSLAGIIWMIPLAHGGRLFRFATIVLLAGTVVGPDFFSVDGPIQISLDRVLWGAMLLLAVIHWRLGNNQFSKITRVDVLIVCILLLFFVSGMSQGSGPYASRSFSRWLFYLVMPAGIYLVSRLVQIRESDIRWFCNVMIGLTVYLAITALCEIKGINAAVFPKYILDSERWEFFGRGRGPLMNPVANGFLMTIGFVSCVVNFFSCSRPMKFVYSGAAGIIALGSYATLTRSVWVGLMLAVAIIGFVYLPRWVRILGLATAVMFAGALALGLKDQLLEMKRDKNLSAVEAAKSIELRPLLAIVAWEMFKDKPIAGHGFGRYFENNKPYCDDRSYDKPLTSVKTYYQHNTFLAVLVDTGMTGFSLFIGMLVTITLIGWKLVRQRISTPQARNVGLLILGALATYFCNSMFHDMLIIPMVHMFLFFMAGVAVTINQRGFAAEPVAATSEINSLGYPEVSGQRNPNMIPG</sequence>
<organism evidence="7 8">
    <name type="scientific">Stieleria marina</name>
    <dbReference type="NCBI Taxonomy" id="1930275"/>
    <lineage>
        <taxon>Bacteria</taxon>
        <taxon>Pseudomonadati</taxon>
        <taxon>Planctomycetota</taxon>
        <taxon>Planctomycetia</taxon>
        <taxon>Pirellulales</taxon>
        <taxon>Pirellulaceae</taxon>
        <taxon>Stieleria</taxon>
    </lineage>
</organism>
<keyword evidence="4 5" id="KW-0472">Membrane</keyword>
<feature type="transmembrane region" description="Helical" evidence="5">
    <location>
        <begin position="114"/>
        <end position="132"/>
    </location>
</feature>
<dbReference type="InterPro" id="IPR051533">
    <property type="entry name" value="WaaL-like"/>
</dbReference>
<feature type="transmembrane region" description="Helical" evidence="5">
    <location>
        <begin position="398"/>
        <end position="415"/>
    </location>
</feature>
<protein>
    <submittedName>
        <fullName evidence="7">O-Antigen ligase</fullName>
    </submittedName>
</protein>
<evidence type="ECO:0000256" key="3">
    <source>
        <dbReference type="ARBA" id="ARBA00022989"/>
    </source>
</evidence>
<feature type="transmembrane region" description="Helical" evidence="5">
    <location>
        <begin position="217"/>
        <end position="233"/>
    </location>
</feature>
<reference evidence="7 8" key="1">
    <citation type="submission" date="2019-02" db="EMBL/GenBank/DDBJ databases">
        <title>Deep-cultivation of Planctomycetes and their phenomic and genomic characterization uncovers novel biology.</title>
        <authorList>
            <person name="Wiegand S."/>
            <person name="Jogler M."/>
            <person name="Boedeker C."/>
            <person name="Pinto D."/>
            <person name="Vollmers J."/>
            <person name="Rivas-Marin E."/>
            <person name="Kohn T."/>
            <person name="Peeters S.H."/>
            <person name="Heuer A."/>
            <person name="Rast P."/>
            <person name="Oberbeckmann S."/>
            <person name="Bunk B."/>
            <person name="Jeske O."/>
            <person name="Meyerdierks A."/>
            <person name="Storesund J.E."/>
            <person name="Kallscheuer N."/>
            <person name="Luecker S."/>
            <person name="Lage O.M."/>
            <person name="Pohl T."/>
            <person name="Merkel B.J."/>
            <person name="Hornburger P."/>
            <person name="Mueller R.-W."/>
            <person name="Bruemmer F."/>
            <person name="Labrenz M."/>
            <person name="Spormann A.M."/>
            <person name="Op den Camp H."/>
            <person name="Overmann J."/>
            <person name="Amann R."/>
            <person name="Jetten M.S.M."/>
            <person name="Mascher T."/>
            <person name="Medema M.H."/>
            <person name="Devos D.P."/>
            <person name="Kaster A.-K."/>
            <person name="Ovreas L."/>
            <person name="Rohde M."/>
            <person name="Galperin M.Y."/>
            <person name="Jogler C."/>
        </authorList>
    </citation>
    <scope>NUCLEOTIDE SEQUENCE [LARGE SCALE GENOMIC DNA]</scope>
    <source>
        <strain evidence="7 8">K23_9</strain>
    </source>
</reference>
<gene>
    <name evidence="7" type="ORF">K239x_41590</name>
</gene>
<feature type="transmembrane region" description="Helical" evidence="5">
    <location>
        <begin position="57"/>
        <end position="73"/>
    </location>
</feature>
<feature type="domain" description="O-antigen ligase-related" evidence="6">
    <location>
        <begin position="224"/>
        <end position="372"/>
    </location>
</feature>
<evidence type="ECO:0000313" key="7">
    <source>
        <dbReference type="EMBL" id="QDT12151.1"/>
    </source>
</evidence>
<dbReference type="InterPro" id="IPR007016">
    <property type="entry name" value="O-antigen_ligase-rel_domated"/>
</dbReference>
<evidence type="ECO:0000259" key="6">
    <source>
        <dbReference type="Pfam" id="PF04932"/>
    </source>
</evidence>
<dbReference type="AlphaFoldDB" id="A0A517NYF7"/>
<name>A0A517NYF7_9BACT</name>
<evidence type="ECO:0000256" key="5">
    <source>
        <dbReference type="SAM" id="Phobius"/>
    </source>
</evidence>
<dbReference type="GO" id="GO:0016874">
    <property type="term" value="F:ligase activity"/>
    <property type="evidence" value="ECO:0007669"/>
    <property type="project" value="UniProtKB-KW"/>
</dbReference>
<evidence type="ECO:0000256" key="4">
    <source>
        <dbReference type="ARBA" id="ARBA00023136"/>
    </source>
</evidence>
<comment type="subcellular location">
    <subcellularLocation>
        <location evidence="1">Membrane</location>
        <topology evidence="1">Multi-pass membrane protein</topology>
    </subcellularLocation>
</comment>